<dbReference type="InterPro" id="IPR036641">
    <property type="entry name" value="HPT_dom_sf"/>
</dbReference>
<protein>
    <submittedName>
        <fullName evidence="4">Hpt domain-containing protein</fullName>
    </submittedName>
</protein>
<keyword evidence="2" id="KW-0597">Phosphoprotein</keyword>
<organism evidence="4 5">
    <name type="scientific">Roseateles agri</name>
    <dbReference type="NCBI Taxonomy" id="3098619"/>
    <lineage>
        <taxon>Bacteria</taxon>
        <taxon>Pseudomonadati</taxon>
        <taxon>Pseudomonadota</taxon>
        <taxon>Betaproteobacteria</taxon>
        <taxon>Burkholderiales</taxon>
        <taxon>Sphaerotilaceae</taxon>
        <taxon>Roseateles</taxon>
    </lineage>
</organism>
<dbReference type="PROSITE" id="PS50894">
    <property type="entry name" value="HPT"/>
    <property type="match status" value="1"/>
</dbReference>
<dbReference type="EMBL" id="JAXCLA010000008">
    <property type="protein sequence ID" value="MDY0747586.1"/>
    <property type="molecule type" value="Genomic_DNA"/>
</dbReference>
<dbReference type="Proteomes" id="UP001285263">
    <property type="component" value="Unassembled WGS sequence"/>
</dbReference>
<keyword evidence="5" id="KW-1185">Reference proteome</keyword>
<proteinExistence type="predicted"/>
<dbReference type="SUPFAM" id="SSF47226">
    <property type="entry name" value="Histidine-containing phosphotransfer domain, HPT domain"/>
    <property type="match status" value="1"/>
</dbReference>
<dbReference type="Pfam" id="PF01627">
    <property type="entry name" value="Hpt"/>
    <property type="match status" value="1"/>
</dbReference>
<dbReference type="InterPro" id="IPR008207">
    <property type="entry name" value="Sig_transdc_His_kin_Hpt_dom"/>
</dbReference>
<evidence type="ECO:0000256" key="2">
    <source>
        <dbReference type="PROSITE-ProRule" id="PRU00110"/>
    </source>
</evidence>
<evidence type="ECO:0000313" key="4">
    <source>
        <dbReference type="EMBL" id="MDY0747586.1"/>
    </source>
</evidence>
<dbReference type="CDD" id="cd00088">
    <property type="entry name" value="HPT"/>
    <property type="match status" value="1"/>
</dbReference>
<comment type="caution">
    <text evidence="4">The sequence shown here is derived from an EMBL/GenBank/DDBJ whole genome shotgun (WGS) entry which is preliminary data.</text>
</comment>
<reference evidence="4 5" key="1">
    <citation type="submission" date="2023-11" db="EMBL/GenBank/DDBJ databases">
        <title>Paucibacter sp. nov., isolated from fresh soil in Korea.</title>
        <authorList>
            <person name="Le N.T.T."/>
        </authorList>
    </citation>
    <scope>NUCLEOTIDE SEQUENCE [LARGE SCALE GENOMIC DNA]</scope>
    <source>
        <strain evidence="4 5">R3-3</strain>
    </source>
</reference>
<feature type="domain" description="HPt" evidence="3">
    <location>
        <begin position="1"/>
        <end position="105"/>
    </location>
</feature>
<name>A0ABU5DPD7_9BURK</name>
<dbReference type="Gene3D" id="1.20.120.160">
    <property type="entry name" value="HPT domain"/>
    <property type="match status" value="1"/>
</dbReference>
<feature type="modified residue" description="Phosphohistidine" evidence="2">
    <location>
        <position position="48"/>
    </location>
</feature>
<accession>A0ABU5DPD7</accession>
<gene>
    <name evidence="4" type="ORF">SNE35_23995</name>
</gene>
<dbReference type="SMART" id="SM00073">
    <property type="entry name" value="HPT"/>
    <property type="match status" value="1"/>
</dbReference>
<keyword evidence="1" id="KW-0902">Two-component regulatory system</keyword>
<evidence type="ECO:0000259" key="3">
    <source>
        <dbReference type="PROSITE" id="PS50894"/>
    </source>
</evidence>
<evidence type="ECO:0000256" key="1">
    <source>
        <dbReference type="ARBA" id="ARBA00023012"/>
    </source>
</evidence>
<dbReference type="RefSeq" id="WP_320425548.1">
    <property type="nucleotide sequence ID" value="NZ_JAXCLA010000008.1"/>
</dbReference>
<sequence length="112" mass="12107">MREKYRYNFFLMEARDLLSRMGRLLPALMPQTAASQAYAVDSLVDIAHTLKGAAAVVGLEEIAKDAIAIEAMLKGLRESSGRLSADQIETMRALHERIAIAVSALDTSAAAS</sequence>
<evidence type="ECO:0000313" key="5">
    <source>
        <dbReference type="Proteomes" id="UP001285263"/>
    </source>
</evidence>